<organism evidence="2 3">
    <name type="scientific">Bergeyella porcorum</name>
    <dbReference type="NCBI Taxonomy" id="1735111"/>
    <lineage>
        <taxon>Bacteria</taxon>
        <taxon>Pseudomonadati</taxon>
        <taxon>Bacteroidota</taxon>
        <taxon>Flavobacteriia</taxon>
        <taxon>Flavobacteriales</taxon>
        <taxon>Weeksellaceae</taxon>
        <taxon>Bergeyella</taxon>
    </lineage>
</organism>
<protein>
    <recommendedName>
        <fullName evidence="4">Protein BatD</fullName>
    </recommendedName>
</protein>
<keyword evidence="1" id="KW-0812">Transmembrane</keyword>
<dbReference type="Proteomes" id="UP001432059">
    <property type="component" value="Chromosome"/>
</dbReference>
<dbReference type="EMBL" id="CP136426">
    <property type="protein sequence ID" value="WOC50769.1"/>
    <property type="molecule type" value="Genomic_DNA"/>
</dbReference>
<dbReference type="AlphaFoldDB" id="A0AAU0EZI2"/>
<evidence type="ECO:0000313" key="2">
    <source>
        <dbReference type="EMBL" id="WOC50769.1"/>
    </source>
</evidence>
<keyword evidence="3" id="KW-1185">Reference proteome</keyword>
<reference evidence="2" key="1">
    <citation type="submission" date="2023-10" db="EMBL/GenBank/DDBJ databases">
        <title>Characterization and whole genome sequencing of a novel strain of Bergeyella porcorum QD2021 isolated from pig.</title>
        <authorList>
            <person name="Liu G."/>
            <person name="Chen C."/>
            <person name="Han X."/>
        </authorList>
    </citation>
    <scope>NUCLEOTIDE SEQUENCE</scope>
    <source>
        <strain evidence="2">QD2021</strain>
    </source>
</reference>
<feature type="transmembrane region" description="Helical" evidence="1">
    <location>
        <begin position="121"/>
        <end position="140"/>
    </location>
</feature>
<keyword evidence="1" id="KW-1133">Transmembrane helix</keyword>
<proteinExistence type="predicted"/>
<evidence type="ECO:0008006" key="4">
    <source>
        <dbReference type="Google" id="ProtNLM"/>
    </source>
</evidence>
<evidence type="ECO:0000313" key="3">
    <source>
        <dbReference type="Proteomes" id="UP001432059"/>
    </source>
</evidence>
<sequence length="273" mass="31793">MEKKTIALGEPNVYTIRIEGTQGKPVEMAPKNELMPFHFEEIDDSITLQGDVYERRIEFTVFEEGEFTIPAFDVKIGDEVVQTVPYHLQVIAVQKGDVINDIMGNQSVAMDLVDYWELYKFYILGILAVLGLIFVVWQFWKYGRRRQSPPIVTKNVTLKKLDQLKKKKYIGTGNYRAFYVELIDISRNFLTQQYRIPADVLLTDDLIELMKNNQTISQENEAIVEAVFLRGDLVKFAKTFPDKATMEEDWRAMRDLVKRSSEDLEFENLRKDV</sequence>
<keyword evidence="1" id="KW-0472">Membrane</keyword>
<dbReference type="KEGG" id="bpor:BPO_0122"/>
<name>A0AAU0EZI2_9FLAO</name>
<gene>
    <name evidence="2" type="ORF">BPO_0122</name>
</gene>
<accession>A0AAU0EZI2</accession>
<evidence type="ECO:0000256" key="1">
    <source>
        <dbReference type="SAM" id="Phobius"/>
    </source>
</evidence>